<evidence type="ECO:0000256" key="2">
    <source>
        <dbReference type="ARBA" id="ARBA00022801"/>
    </source>
</evidence>
<dbReference type="PANTHER" id="PTHR31263:SF0">
    <property type="entry name" value="CELLULASE FAMILY PROTEIN (AFU_ORTHOLOGUE AFUA_5G14560)"/>
    <property type="match status" value="1"/>
</dbReference>
<protein>
    <submittedName>
        <fullName evidence="7">Glycoside hydrolase, family 5</fullName>
    </submittedName>
</protein>
<keyword evidence="2 4" id="KW-0378">Hydrolase</keyword>
<keyword evidence="8" id="KW-1185">Reference proteome</keyword>
<evidence type="ECO:0000313" key="8">
    <source>
        <dbReference type="Proteomes" id="UP001370490"/>
    </source>
</evidence>
<organism evidence="7 8">
    <name type="scientific">Dillenia turbinata</name>
    <dbReference type="NCBI Taxonomy" id="194707"/>
    <lineage>
        <taxon>Eukaryota</taxon>
        <taxon>Viridiplantae</taxon>
        <taxon>Streptophyta</taxon>
        <taxon>Embryophyta</taxon>
        <taxon>Tracheophyta</taxon>
        <taxon>Spermatophyta</taxon>
        <taxon>Magnoliopsida</taxon>
        <taxon>eudicotyledons</taxon>
        <taxon>Gunneridae</taxon>
        <taxon>Pentapetalae</taxon>
        <taxon>Dilleniales</taxon>
        <taxon>Dilleniaceae</taxon>
        <taxon>Dillenia</taxon>
    </lineage>
</organism>
<evidence type="ECO:0000256" key="3">
    <source>
        <dbReference type="ARBA" id="ARBA00023295"/>
    </source>
</evidence>
<dbReference type="EMBL" id="JBAMMX010000013">
    <property type="protein sequence ID" value="KAK6928759.1"/>
    <property type="molecule type" value="Genomic_DNA"/>
</dbReference>
<dbReference type="Proteomes" id="UP001370490">
    <property type="component" value="Unassembled WGS sequence"/>
</dbReference>
<name>A0AAN8VBY6_9MAGN</name>
<dbReference type="Gene3D" id="3.20.20.80">
    <property type="entry name" value="Glycosidases"/>
    <property type="match status" value="1"/>
</dbReference>
<feature type="signal peptide" evidence="5">
    <location>
        <begin position="1"/>
        <end position="23"/>
    </location>
</feature>
<gene>
    <name evidence="7" type="ORF">RJ641_004964</name>
</gene>
<sequence length="402" mass="45943">MLRKVLQAVLIFSLSLFAAASYALPLSTRSRWIVDSTSGNRVKLKCINWAAHMQTMLAEGLDKKPLSDVASQVSSLGFNCVRLTWATFMFTRPEYSNLGVAESLKTLGLVEAMRGLEENNPSFMNLTVLEAYVAVVDVLGKHELMVVVDNHVSMPMWCCRDNDGNGFFGDRFFTPREWLKGLIMVAKQFKGKKQVVGMSLRNELRGPHQNLLGWYRYLKYAARRIHDENPHVLVILGGLNYCTRLDFLKKRPFGGNLDNKLVYEAHWYSFTGGDRQKWKVNTLSQVCDKTTQAFNNLAVFVTKGEKPVPLFLSEFGVDERGTGQADNRFLSCFLAFATENDMDWAIWALQGTYYLKNGHPEFDETYGVLDGTWNHLRNPNFRERFQLMQQTLQGMIYLISTY</sequence>
<dbReference type="InterPro" id="IPR017853">
    <property type="entry name" value="GH"/>
</dbReference>
<dbReference type="Pfam" id="PF00150">
    <property type="entry name" value="Cellulase"/>
    <property type="match status" value="1"/>
</dbReference>
<evidence type="ECO:0000256" key="5">
    <source>
        <dbReference type="SAM" id="SignalP"/>
    </source>
</evidence>
<proteinExistence type="inferred from homology"/>
<evidence type="ECO:0000256" key="1">
    <source>
        <dbReference type="ARBA" id="ARBA00005641"/>
    </source>
</evidence>
<evidence type="ECO:0000259" key="6">
    <source>
        <dbReference type="Pfam" id="PF00150"/>
    </source>
</evidence>
<dbReference type="AlphaFoldDB" id="A0AAN8VBY6"/>
<feature type="domain" description="Glycoside hydrolase family 5" evidence="6">
    <location>
        <begin position="63"/>
        <end position="350"/>
    </location>
</feature>
<comment type="similarity">
    <text evidence="1 4">Belongs to the glycosyl hydrolase 5 (cellulase A) family.</text>
</comment>
<dbReference type="InterPro" id="IPR001547">
    <property type="entry name" value="Glyco_hydro_5"/>
</dbReference>
<keyword evidence="3 4" id="KW-0326">Glycosidase</keyword>
<reference evidence="7 8" key="1">
    <citation type="submission" date="2023-12" db="EMBL/GenBank/DDBJ databases">
        <title>A high-quality genome assembly for Dillenia turbinata (Dilleniales).</title>
        <authorList>
            <person name="Chanderbali A."/>
        </authorList>
    </citation>
    <scope>NUCLEOTIDE SEQUENCE [LARGE SCALE GENOMIC DNA]</scope>
    <source>
        <strain evidence="7">LSX21</strain>
        <tissue evidence="7">Leaf</tissue>
    </source>
</reference>
<evidence type="ECO:0000313" key="7">
    <source>
        <dbReference type="EMBL" id="KAK6928759.1"/>
    </source>
</evidence>
<dbReference type="SUPFAM" id="SSF51445">
    <property type="entry name" value="(Trans)glycosidases"/>
    <property type="match status" value="1"/>
</dbReference>
<dbReference type="GO" id="GO:0004553">
    <property type="term" value="F:hydrolase activity, hydrolyzing O-glycosyl compounds"/>
    <property type="evidence" value="ECO:0007669"/>
    <property type="project" value="InterPro"/>
</dbReference>
<dbReference type="PANTHER" id="PTHR31263">
    <property type="entry name" value="CELLULASE FAMILY PROTEIN (AFU_ORTHOLOGUE AFUA_5G14560)"/>
    <property type="match status" value="1"/>
</dbReference>
<feature type="chain" id="PRO_5042858129" evidence="5">
    <location>
        <begin position="24"/>
        <end position="402"/>
    </location>
</feature>
<evidence type="ECO:0000256" key="4">
    <source>
        <dbReference type="RuleBase" id="RU361153"/>
    </source>
</evidence>
<keyword evidence="5" id="KW-0732">Signal</keyword>
<accession>A0AAN8VBY6</accession>
<comment type="caution">
    <text evidence="7">The sequence shown here is derived from an EMBL/GenBank/DDBJ whole genome shotgun (WGS) entry which is preliminary data.</text>
</comment>
<dbReference type="GO" id="GO:0000272">
    <property type="term" value="P:polysaccharide catabolic process"/>
    <property type="evidence" value="ECO:0007669"/>
    <property type="project" value="InterPro"/>
</dbReference>